<evidence type="ECO:0000313" key="3">
    <source>
        <dbReference type="EMBL" id="QRJ63058.1"/>
    </source>
</evidence>
<dbReference type="InterPro" id="IPR036526">
    <property type="entry name" value="C-N_Hydrolase_sf"/>
</dbReference>
<dbReference type="Pfam" id="PF00795">
    <property type="entry name" value="CN_hydrolase"/>
    <property type="match status" value="1"/>
</dbReference>
<dbReference type="RefSeq" id="WP_203386585.1">
    <property type="nucleotide sequence ID" value="NZ_CP064781.1"/>
</dbReference>
<dbReference type="EMBL" id="CP064781">
    <property type="protein sequence ID" value="QRJ63058.1"/>
    <property type="molecule type" value="Genomic_DNA"/>
</dbReference>
<evidence type="ECO:0000259" key="2">
    <source>
        <dbReference type="PROSITE" id="PS50263"/>
    </source>
</evidence>
<gene>
    <name evidence="3" type="ORF">IWH25_15080</name>
</gene>
<dbReference type="Gene3D" id="3.60.110.10">
    <property type="entry name" value="Carbon-nitrogen hydrolase"/>
    <property type="match status" value="1"/>
</dbReference>
<dbReference type="InterPro" id="IPR052209">
    <property type="entry name" value="CbiZ"/>
</dbReference>
<dbReference type="PANTHER" id="PTHR35336">
    <property type="entry name" value="ADENOSYLCOBINAMIDE AMIDOHYDROLASE"/>
    <property type="match status" value="1"/>
</dbReference>
<evidence type="ECO:0000256" key="1">
    <source>
        <dbReference type="SAM" id="SignalP"/>
    </source>
</evidence>
<feature type="signal peptide" evidence="1">
    <location>
        <begin position="1"/>
        <end position="27"/>
    </location>
</feature>
<dbReference type="AlphaFoldDB" id="A0A974PX14"/>
<keyword evidence="4" id="KW-1185">Reference proteome</keyword>
<dbReference type="InterPro" id="IPR003010">
    <property type="entry name" value="C-N_Hydrolase"/>
</dbReference>
<feature type="domain" description="CN hydrolase" evidence="2">
    <location>
        <begin position="301"/>
        <end position="540"/>
    </location>
</feature>
<dbReference type="Pfam" id="PF01955">
    <property type="entry name" value="CbiZ"/>
    <property type="match status" value="1"/>
</dbReference>
<reference evidence="3" key="1">
    <citation type="submission" date="2020-11" db="EMBL/GenBank/DDBJ databases">
        <title>Azospira restricta DSM 18626 genome sequence.</title>
        <authorList>
            <person name="Moe W.M."/>
        </authorList>
    </citation>
    <scope>NUCLEOTIDE SEQUENCE</scope>
    <source>
        <strain evidence="3">DSM 18626</strain>
    </source>
</reference>
<dbReference type="KEGG" id="ares:IWH25_15080"/>
<dbReference type="PROSITE" id="PS50263">
    <property type="entry name" value="CN_HYDROLASE"/>
    <property type="match status" value="1"/>
</dbReference>
<evidence type="ECO:0000313" key="4">
    <source>
        <dbReference type="Proteomes" id="UP000663444"/>
    </source>
</evidence>
<proteinExistence type="predicted"/>
<dbReference type="Proteomes" id="UP000663444">
    <property type="component" value="Chromosome"/>
</dbReference>
<keyword evidence="1" id="KW-0732">Signal</keyword>
<dbReference type="InterPro" id="IPR002808">
    <property type="entry name" value="AdoCbi_amidolase"/>
</dbReference>
<dbReference type="CDD" id="cd07197">
    <property type="entry name" value="nitrilase"/>
    <property type="match status" value="1"/>
</dbReference>
<accession>A0A974PX14</accession>
<sequence>MPMKSTMIVVLRRGLALLLALPLAVSAAAPGAKPAAESALPDELGATLQILRAERDGLWEKTLVVRFAGERRVLSTSDGLLDARAAINHAAHPRLWARLGTAGKRYSEGVRDATADRLGLPRSAVARMGTAADMDNLAVVTRRHGPLTVTVLATAGARNNAQRTGVDAGTYIEEEAPAGTINIMVLSNIALSDAALARALITVTEGKTAALEDLRVPSSYTPGAQATGTGTDSIIMVSGTAAPRATYTGGHSRIGELIGKATYQAVVEALGRQDGVFLPGSKRFAEASTAPAGPAKAAGDLRLALLHLDAVPGDIAGNRARIEDAIREAVRHGADWIVTPELAETGYHFAKRIGTDWIASFPDAWIGTLAAIARDNRVALFVGVAERDAASGRLHNSVAAIDRDGTILGTYRKQRVHGGAESWSQAGDGGRPPFVVDGLAVGTLICADTWAAEPAARQAAQGAAILLTPANWPPVAGMGPGDAWERRTRETGIPMIVVNRGGSEPELDFSRGESAVSLNGERLLSFEAERGGIFYVDWDRRQRFREVRPE</sequence>
<dbReference type="SUPFAM" id="SSF56317">
    <property type="entry name" value="Carbon-nitrogen hydrolase"/>
    <property type="match status" value="1"/>
</dbReference>
<protein>
    <submittedName>
        <fullName evidence="3">Adenosylcobinamide amidohydrolase</fullName>
    </submittedName>
</protein>
<feature type="chain" id="PRO_5037584827" evidence="1">
    <location>
        <begin position="28"/>
        <end position="550"/>
    </location>
</feature>
<name>A0A974PX14_9RHOO</name>
<organism evidence="3 4">
    <name type="scientific">Azospira restricta</name>
    <dbReference type="NCBI Taxonomy" id="404405"/>
    <lineage>
        <taxon>Bacteria</taxon>
        <taxon>Pseudomonadati</taxon>
        <taxon>Pseudomonadota</taxon>
        <taxon>Betaproteobacteria</taxon>
        <taxon>Rhodocyclales</taxon>
        <taxon>Rhodocyclaceae</taxon>
        <taxon>Azospira</taxon>
    </lineage>
</organism>
<dbReference type="PANTHER" id="PTHR35336:SF5">
    <property type="entry name" value="ADENOSYLCOBINAMIDE AMIDOHYDROLASE"/>
    <property type="match status" value="1"/>
</dbReference>